<accession>A0AAU9PNJ3</accession>
<dbReference type="SUPFAM" id="SSF51101">
    <property type="entry name" value="Mannose-binding lectins"/>
    <property type="match status" value="1"/>
</dbReference>
<protein>
    <recommendedName>
        <fullName evidence="3">Jacalin-type lectin domain-containing protein</fullName>
    </recommendedName>
</protein>
<evidence type="ECO:0000256" key="1">
    <source>
        <dbReference type="ARBA" id="ARBA00006568"/>
    </source>
</evidence>
<gene>
    <name evidence="4" type="ORF">LVIROSA_LOCUS37157</name>
</gene>
<organism evidence="4 5">
    <name type="scientific">Lactuca virosa</name>
    <dbReference type="NCBI Taxonomy" id="75947"/>
    <lineage>
        <taxon>Eukaryota</taxon>
        <taxon>Viridiplantae</taxon>
        <taxon>Streptophyta</taxon>
        <taxon>Embryophyta</taxon>
        <taxon>Tracheophyta</taxon>
        <taxon>Spermatophyta</taxon>
        <taxon>Magnoliopsida</taxon>
        <taxon>eudicotyledons</taxon>
        <taxon>Gunneridae</taxon>
        <taxon>Pentapetalae</taxon>
        <taxon>asterids</taxon>
        <taxon>campanulids</taxon>
        <taxon>Asterales</taxon>
        <taxon>Asteraceae</taxon>
        <taxon>Cichorioideae</taxon>
        <taxon>Cichorieae</taxon>
        <taxon>Lactucinae</taxon>
        <taxon>Lactuca</taxon>
    </lineage>
</organism>
<reference evidence="4 5" key="1">
    <citation type="submission" date="2022-01" db="EMBL/GenBank/DDBJ databases">
        <authorList>
            <person name="Xiong W."/>
            <person name="Schranz E."/>
        </authorList>
    </citation>
    <scope>NUCLEOTIDE SEQUENCE [LARGE SCALE GENOMIC DNA]</scope>
</reference>
<evidence type="ECO:0000256" key="2">
    <source>
        <dbReference type="ARBA" id="ARBA00022734"/>
    </source>
</evidence>
<dbReference type="Gene3D" id="2.100.10.30">
    <property type="entry name" value="Jacalin-like lectin domain"/>
    <property type="match status" value="1"/>
</dbReference>
<comment type="similarity">
    <text evidence="1">Belongs to the jacalin lectin family.</text>
</comment>
<dbReference type="InterPro" id="IPR001229">
    <property type="entry name" value="Jacalin-like_lectin_dom"/>
</dbReference>
<keyword evidence="2" id="KW-0430">Lectin</keyword>
<dbReference type="EMBL" id="CAKMRJ010005745">
    <property type="protein sequence ID" value="CAH1451825.1"/>
    <property type="molecule type" value="Genomic_DNA"/>
</dbReference>
<dbReference type="InterPro" id="IPR036404">
    <property type="entry name" value="Jacalin-like_lectin_dom_sf"/>
</dbReference>
<keyword evidence="5" id="KW-1185">Reference proteome</keyword>
<dbReference type="SMART" id="SM00915">
    <property type="entry name" value="Jacalin"/>
    <property type="match status" value="1"/>
</dbReference>
<dbReference type="AlphaFoldDB" id="A0AAU9PNJ3"/>
<evidence type="ECO:0000259" key="3">
    <source>
        <dbReference type="SMART" id="SM00915"/>
    </source>
</evidence>
<name>A0AAU9PNJ3_9ASTR</name>
<dbReference type="Proteomes" id="UP001157418">
    <property type="component" value="Unassembled WGS sequence"/>
</dbReference>
<proteinExistence type="inferred from homology"/>
<sequence>MMKLGPRDMPGSIWDERGKTKLVQILVSYKYSGISSIQFAYVVHGAVRHSEIYGNPDGAEFDTKNGANKDSFSYRFGLRSCFAGFHGSVFESCVYAIGVYVKPIDSLYELKDEE</sequence>
<evidence type="ECO:0000313" key="4">
    <source>
        <dbReference type="EMBL" id="CAH1451825.1"/>
    </source>
</evidence>
<comment type="caution">
    <text evidence="4">The sequence shown here is derived from an EMBL/GenBank/DDBJ whole genome shotgun (WGS) entry which is preliminary data.</text>
</comment>
<feature type="domain" description="Jacalin-type lectin" evidence="3">
    <location>
        <begin position="11"/>
        <end position="103"/>
    </location>
</feature>
<evidence type="ECO:0000313" key="5">
    <source>
        <dbReference type="Proteomes" id="UP001157418"/>
    </source>
</evidence>
<dbReference type="GO" id="GO:0030246">
    <property type="term" value="F:carbohydrate binding"/>
    <property type="evidence" value="ECO:0007669"/>
    <property type="project" value="UniProtKB-KW"/>
</dbReference>